<comment type="caution">
    <text evidence="3">The sequence shown here is derived from an EMBL/GenBank/DDBJ whole genome shotgun (WGS) entry which is preliminary data.</text>
</comment>
<reference evidence="3" key="2">
    <citation type="submission" date="2020-05" db="EMBL/GenBank/DDBJ databases">
        <authorList>
            <person name="Kim H.-S."/>
            <person name="Proctor R.H."/>
            <person name="Brown D.W."/>
        </authorList>
    </citation>
    <scope>NUCLEOTIDE SEQUENCE</scope>
    <source>
        <strain evidence="3">NRRL 45417</strain>
    </source>
</reference>
<accession>A0A8H4T3I5</accession>
<keyword evidence="2" id="KW-1133">Transmembrane helix</keyword>
<keyword evidence="4" id="KW-1185">Reference proteome</keyword>
<evidence type="ECO:0000256" key="1">
    <source>
        <dbReference type="SAM" id="MobiDB-lite"/>
    </source>
</evidence>
<proteinExistence type="predicted"/>
<feature type="compositionally biased region" description="Polar residues" evidence="1">
    <location>
        <begin position="429"/>
        <end position="447"/>
    </location>
</feature>
<name>A0A8H4T3I5_9HYPO</name>
<dbReference type="OrthoDB" id="5153361at2759"/>
<feature type="region of interest" description="Disordered" evidence="1">
    <location>
        <begin position="467"/>
        <end position="537"/>
    </location>
</feature>
<feature type="compositionally biased region" description="Polar residues" evidence="1">
    <location>
        <begin position="479"/>
        <end position="493"/>
    </location>
</feature>
<organism evidence="3 4">
    <name type="scientific">Fusarium gaditjirri</name>
    <dbReference type="NCBI Taxonomy" id="282569"/>
    <lineage>
        <taxon>Eukaryota</taxon>
        <taxon>Fungi</taxon>
        <taxon>Dikarya</taxon>
        <taxon>Ascomycota</taxon>
        <taxon>Pezizomycotina</taxon>
        <taxon>Sordariomycetes</taxon>
        <taxon>Hypocreomycetidae</taxon>
        <taxon>Hypocreales</taxon>
        <taxon>Nectriaceae</taxon>
        <taxon>Fusarium</taxon>
        <taxon>Fusarium nisikadoi species complex</taxon>
    </lineage>
</organism>
<feature type="transmembrane region" description="Helical" evidence="2">
    <location>
        <begin position="279"/>
        <end position="300"/>
    </location>
</feature>
<reference evidence="3" key="1">
    <citation type="journal article" date="2020" name="BMC Genomics">
        <title>Correction to: Identification and distribution of gene clusters required for synthesis of sphingolipid metabolism inhibitors in diverse species of the filamentous fungus Fusarium.</title>
        <authorList>
            <person name="Kim H.S."/>
            <person name="Lohmar J.M."/>
            <person name="Busman M."/>
            <person name="Brown D.W."/>
            <person name="Naumann T.A."/>
            <person name="Divon H.H."/>
            <person name="Lysoe E."/>
            <person name="Uhlig S."/>
            <person name="Proctor R.H."/>
        </authorList>
    </citation>
    <scope>NUCLEOTIDE SEQUENCE</scope>
    <source>
        <strain evidence="3">NRRL 45417</strain>
    </source>
</reference>
<sequence>MRSFKLRILVLHPLLDDSNDEIEILKSNNKVLQSLPGKFELPWICDMSNADAEAQLDAMITLRYIPNGDDPDLSKIIETFCDNLFCIDGKTSLESIRNGEEVLFKPLVGTENNAVDQIFLRSFIIGMGKSLTEDLTFKTPMTHGTNFLTRQPSRWFMGPMKSAVTLAECVQGLGDFLELIPPRTISSTEPHATAFIEHPITESLEIQDTAQKVGMVLSIMRGGCVVAKILDESGKDGQISPLNIDTAVTSLNSSIEQTGQLFKLADTETKAYEDKRDKWLLFTVLSVIAFAGGCLIPAAGPAITVARVVCIGGGTLSTAGCGYKTWEEWCNMNDSDKVRKTVRKLRQVLCSSWVYLSIALWRQNGVLYDEERLFEFAERIASEFGIRNLQTNWNNEAYATGFITNNRVIIAEDMRSIMEAVRKRRHISNENQPTGDDSTYQDSPDRNVQQGTMVDIRGQNLLETTIASGEGESTLVEPDSSSAIAETGDNTSKQHGHLSKSCIPEMSEPDLLGGFDGADSEFSGLYTPTELSYDRDD</sequence>
<evidence type="ECO:0000313" key="4">
    <source>
        <dbReference type="Proteomes" id="UP000604273"/>
    </source>
</evidence>
<keyword evidence="2" id="KW-0472">Membrane</keyword>
<protein>
    <submittedName>
        <fullName evidence="3">Uncharacterized protein</fullName>
    </submittedName>
</protein>
<dbReference type="Proteomes" id="UP000604273">
    <property type="component" value="Unassembled WGS sequence"/>
</dbReference>
<evidence type="ECO:0000256" key="2">
    <source>
        <dbReference type="SAM" id="Phobius"/>
    </source>
</evidence>
<gene>
    <name evidence="3" type="ORF">FGADI_8117</name>
</gene>
<keyword evidence="2" id="KW-0812">Transmembrane</keyword>
<evidence type="ECO:0000313" key="3">
    <source>
        <dbReference type="EMBL" id="KAF4950558.1"/>
    </source>
</evidence>
<dbReference type="EMBL" id="JABFAI010000204">
    <property type="protein sequence ID" value="KAF4950558.1"/>
    <property type="molecule type" value="Genomic_DNA"/>
</dbReference>
<feature type="region of interest" description="Disordered" evidence="1">
    <location>
        <begin position="424"/>
        <end position="447"/>
    </location>
</feature>
<dbReference type="AlphaFoldDB" id="A0A8H4T3I5"/>